<comment type="similarity">
    <text evidence="2">Belongs to the autoinducer-2 exporter (AI-2E) (TC 2.A.86) family.</text>
</comment>
<evidence type="ECO:0000256" key="3">
    <source>
        <dbReference type="ARBA" id="ARBA00022448"/>
    </source>
</evidence>
<feature type="transmembrane region" description="Helical" evidence="8">
    <location>
        <begin position="50"/>
        <end position="68"/>
    </location>
</feature>
<gene>
    <name evidence="9" type="ORF">QEH59_06905</name>
</gene>
<evidence type="ECO:0000313" key="9">
    <source>
        <dbReference type="EMBL" id="MDQ8194146.1"/>
    </source>
</evidence>
<dbReference type="Pfam" id="PF01594">
    <property type="entry name" value="AI-2E_transport"/>
    <property type="match status" value="1"/>
</dbReference>
<accession>A0ABU1AH97</accession>
<keyword evidence="5 8" id="KW-0812">Transmembrane</keyword>
<keyword evidence="10" id="KW-1185">Reference proteome</keyword>
<dbReference type="RefSeq" id="WP_308984629.1">
    <property type="nucleotide sequence ID" value="NZ_JARXIC010000008.1"/>
</dbReference>
<feature type="transmembrane region" description="Helical" evidence="8">
    <location>
        <begin position="281"/>
        <end position="299"/>
    </location>
</feature>
<feature type="transmembrane region" description="Helical" evidence="8">
    <location>
        <begin position="247"/>
        <end position="275"/>
    </location>
</feature>
<dbReference type="Proteomes" id="UP001243717">
    <property type="component" value="Unassembled WGS sequence"/>
</dbReference>
<evidence type="ECO:0000256" key="1">
    <source>
        <dbReference type="ARBA" id="ARBA00004651"/>
    </source>
</evidence>
<comment type="caution">
    <text evidence="9">The sequence shown here is derived from an EMBL/GenBank/DDBJ whole genome shotgun (WGS) entry which is preliminary data.</text>
</comment>
<feature type="transmembrane region" description="Helical" evidence="8">
    <location>
        <begin position="175"/>
        <end position="201"/>
    </location>
</feature>
<evidence type="ECO:0000313" key="10">
    <source>
        <dbReference type="Proteomes" id="UP001243717"/>
    </source>
</evidence>
<evidence type="ECO:0000256" key="7">
    <source>
        <dbReference type="ARBA" id="ARBA00023136"/>
    </source>
</evidence>
<keyword evidence="3" id="KW-0813">Transport</keyword>
<evidence type="ECO:0000256" key="2">
    <source>
        <dbReference type="ARBA" id="ARBA00009773"/>
    </source>
</evidence>
<comment type="subcellular location">
    <subcellularLocation>
        <location evidence="1">Cell membrane</location>
        <topology evidence="1">Multi-pass membrane protein</topology>
    </subcellularLocation>
</comment>
<name>A0ABU1AH97_9BACT</name>
<dbReference type="PANTHER" id="PTHR21716">
    <property type="entry name" value="TRANSMEMBRANE PROTEIN"/>
    <property type="match status" value="1"/>
</dbReference>
<proteinExistence type="inferred from homology"/>
<sequence length="400" mass="43519">MPENNAPFLSPSQKRIVAAGGTALATVFLAATAYFLFALLRELVTQFKDVLLPLAIAAILATLLRPIITLCETKTRLNRVGGIILLFTLVLMTLVAIAVFVVPPALENAGEFLKAAPDMLSRLLESIQGFAPSIWEWLTEQLGESPETYLMNALEGNSELLKQALAHLQASAGSLVAFFAFFGGIFGKIAAYSIIPVYLFFILNGDRNIWKDIDKQLSFLPDERKKDLVFLAKQFSQILVSFFRGQIIIGLLLGLVLAVGFGIVGLKFGIAIGVILGLLNIIPYLGTMLGIVTVLPIAYLQEEGGIGLIIACAIVFTIGQLLTDYVFTPRIMGDKTGMGPMLIIFSVFFWGAALGGLLGMILAIPLTAFFLVFWRLAREKYLPALTAKEEKTQAIKQLSL</sequence>
<evidence type="ECO:0000256" key="8">
    <source>
        <dbReference type="SAM" id="Phobius"/>
    </source>
</evidence>
<organism evidence="9 10">
    <name type="scientific">Thalassobacterium sedimentorum</name>
    <dbReference type="NCBI Taxonomy" id="3041258"/>
    <lineage>
        <taxon>Bacteria</taxon>
        <taxon>Pseudomonadati</taxon>
        <taxon>Verrucomicrobiota</taxon>
        <taxon>Opitutia</taxon>
        <taxon>Puniceicoccales</taxon>
        <taxon>Coraliomargaritaceae</taxon>
        <taxon>Thalassobacterium</taxon>
    </lineage>
</organism>
<evidence type="ECO:0000256" key="4">
    <source>
        <dbReference type="ARBA" id="ARBA00022475"/>
    </source>
</evidence>
<dbReference type="EMBL" id="JARXIC010000008">
    <property type="protein sequence ID" value="MDQ8194146.1"/>
    <property type="molecule type" value="Genomic_DNA"/>
</dbReference>
<evidence type="ECO:0000256" key="6">
    <source>
        <dbReference type="ARBA" id="ARBA00022989"/>
    </source>
</evidence>
<reference evidence="9 10" key="1">
    <citation type="submission" date="2023-04" db="EMBL/GenBank/DDBJ databases">
        <title>A novel bacteria isolated from coastal sediment.</title>
        <authorList>
            <person name="Liu X.-J."/>
            <person name="Du Z.-J."/>
        </authorList>
    </citation>
    <scope>NUCLEOTIDE SEQUENCE [LARGE SCALE GENOMIC DNA]</scope>
    <source>
        <strain evidence="9 10">SDUM461004</strain>
    </source>
</reference>
<keyword evidence="4" id="KW-1003">Cell membrane</keyword>
<feature type="transmembrane region" description="Helical" evidence="8">
    <location>
        <begin position="347"/>
        <end position="374"/>
    </location>
</feature>
<feature type="transmembrane region" description="Helical" evidence="8">
    <location>
        <begin position="80"/>
        <end position="102"/>
    </location>
</feature>
<keyword evidence="6 8" id="KW-1133">Transmembrane helix</keyword>
<feature type="transmembrane region" description="Helical" evidence="8">
    <location>
        <begin position="16"/>
        <end position="38"/>
    </location>
</feature>
<evidence type="ECO:0000256" key="5">
    <source>
        <dbReference type="ARBA" id="ARBA00022692"/>
    </source>
</evidence>
<feature type="transmembrane region" description="Helical" evidence="8">
    <location>
        <begin position="306"/>
        <end position="327"/>
    </location>
</feature>
<dbReference type="InterPro" id="IPR002549">
    <property type="entry name" value="AI-2E-like"/>
</dbReference>
<dbReference type="PANTHER" id="PTHR21716:SF53">
    <property type="entry name" value="PERMEASE PERM-RELATED"/>
    <property type="match status" value="1"/>
</dbReference>
<keyword evidence="7 8" id="KW-0472">Membrane</keyword>
<protein>
    <submittedName>
        <fullName evidence="9">AI-2E family transporter</fullName>
    </submittedName>
</protein>